<proteinExistence type="inferred from homology"/>
<dbReference type="STRING" id="307507.A0A2V0PCW3"/>
<feature type="compositionally biased region" description="Basic and acidic residues" evidence="3">
    <location>
        <begin position="1"/>
        <end position="10"/>
    </location>
</feature>
<comment type="similarity">
    <text evidence="1">Belongs to the FAM161 family.</text>
</comment>
<feature type="compositionally biased region" description="Low complexity" evidence="3">
    <location>
        <begin position="116"/>
        <end position="135"/>
    </location>
</feature>
<dbReference type="Pfam" id="PF10595">
    <property type="entry name" value="FAM161A_B"/>
    <property type="match status" value="1"/>
</dbReference>
<dbReference type="Proteomes" id="UP000247498">
    <property type="component" value="Unassembled WGS sequence"/>
</dbReference>
<feature type="region of interest" description="Disordered" evidence="3">
    <location>
        <begin position="883"/>
        <end position="902"/>
    </location>
</feature>
<dbReference type="GO" id="GO:0044782">
    <property type="term" value="P:cilium organization"/>
    <property type="evidence" value="ECO:0007669"/>
    <property type="project" value="TreeGrafter"/>
</dbReference>
<organism evidence="4 5">
    <name type="scientific">Raphidocelis subcapitata</name>
    <dbReference type="NCBI Taxonomy" id="307507"/>
    <lineage>
        <taxon>Eukaryota</taxon>
        <taxon>Viridiplantae</taxon>
        <taxon>Chlorophyta</taxon>
        <taxon>core chlorophytes</taxon>
        <taxon>Chlorophyceae</taxon>
        <taxon>CS clade</taxon>
        <taxon>Sphaeropleales</taxon>
        <taxon>Selenastraceae</taxon>
        <taxon>Raphidocelis</taxon>
    </lineage>
</organism>
<feature type="region of interest" description="Disordered" evidence="3">
    <location>
        <begin position="474"/>
        <end position="496"/>
    </location>
</feature>
<feature type="compositionally biased region" description="Low complexity" evidence="3">
    <location>
        <begin position="1088"/>
        <end position="1109"/>
    </location>
</feature>
<feature type="region of interest" description="Disordered" evidence="3">
    <location>
        <begin position="190"/>
        <end position="272"/>
    </location>
</feature>
<feature type="compositionally biased region" description="Low complexity" evidence="3">
    <location>
        <begin position="1227"/>
        <end position="1236"/>
    </location>
</feature>
<feature type="compositionally biased region" description="Pro residues" evidence="3">
    <location>
        <begin position="324"/>
        <end position="340"/>
    </location>
</feature>
<dbReference type="PANTHER" id="PTHR21501:SF1">
    <property type="entry name" value="PROTEIN FAM-161"/>
    <property type="match status" value="1"/>
</dbReference>
<dbReference type="InterPro" id="IPR051655">
    <property type="entry name" value="FAM161"/>
</dbReference>
<name>A0A2V0PCW3_9CHLO</name>
<accession>A0A2V0PCW3</accession>
<dbReference type="PANTHER" id="PTHR21501">
    <property type="entry name" value="PROTEIN FAM-161"/>
    <property type="match status" value="1"/>
</dbReference>
<reference evidence="4 5" key="1">
    <citation type="journal article" date="2018" name="Sci. Rep.">
        <title>Raphidocelis subcapitata (=Pseudokirchneriella subcapitata) provides an insight into genome evolution and environmental adaptations in the Sphaeropleales.</title>
        <authorList>
            <person name="Suzuki S."/>
            <person name="Yamaguchi H."/>
            <person name="Nakajima N."/>
            <person name="Kawachi M."/>
        </authorList>
    </citation>
    <scope>NUCLEOTIDE SEQUENCE [LARGE SCALE GENOMIC DNA]</scope>
    <source>
        <strain evidence="4 5">NIES-35</strain>
    </source>
</reference>
<feature type="compositionally biased region" description="Low complexity" evidence="3">
    <location>
        <begin position="42"/>
        <end position="57"/>
    </location>
</feature>
<feature type="compositionally biased region" description="Low complexity" evidence="3">
    <location>
        <begin position="261"/>
        <end position="272"/>
    </location>
</feature>
<evidence type="ECO:0000313" key="4">
    <source>
        <dbReference type="EMBL" id="GBF97686.1"/>
    </source>
</evidence>
<feature type="region of interest" description="Disordered" evidence="3">
    <location>
        <begin position="1227"/>
        <end position="1251"/>
    </location>
</feature>
<dbReference type="GO" id="GO:0005856">
    <property type="term" value="C:cytoskeleton"/>
    <property type="evidence" value="ECO:0007669"/>
    <property type="project" value="UniProtKB-ARBA"/>
</dbReference>
<evidence type="ECO:0000256" key="2">
    <source>
        <dbReference type="ARBA" id="ARBA00023054"/>
    </source>
</evidence>
<evidence type="ECO:0000256" key="1">
    <source>
        <dbReference type="ARBA" id="ARBA00006663"/>
    </source>
</evidence>
<keyword evidence="5" id="KW-1185">Reference proteome</keyword>
<feature type="compositionally biased region" description="Basic and acidic residues" evidence="3">
    <location>
        <begin position="790"/>
        <end position="810"/>
    </location>
</feature>
<feature type="region of interest" description="Disordered" evidence="3">
    <location>
        <begin position="319"/>
        <end position="421"/>
    </location>
</feature>
<dbReference type="GO" id="GO:0005929">
    <property type="term" value="C:cilium"/>
    <property type="evidence" value="ECO:0007669"/>
    <property type="project" value="TreeGrafter"/>
</dbReference>
<gene>
    <name evidence="4" type="ORF">Rsub_09744</name>
</gene>
<dbReference type="AlphaFoldDB" id="A0A2V0PCW3"/>
<feature type="compositionally biased region" description="Pro residues" evidence="3">
    <location>
        <begin position="396"/>
        <end position="405"/>
    </location>
</feature>
<dbReference type="OrthoDB" id="542848at2759"/>
<feature type="compositionally biased region" description="Low complexity" evidence="3">
    <location>
        <begin position="1156"/>
        <end position="1177"/>
    </location>
</feature>
<feature type="compositionally biased region" description="Basic and acidic residues" evidence="3">
    <location>
        <begin position="1063"/>
        <end position="1078"/>
    </location>
</feature>
<feature type="region of interest" description="Disordered" evidence="3">
    <location>
        <begin position="1"/>
        <end position="64"/>
    </location>
</feature>
<evidence type="ECO:0000313" key="5">
    <source>
        <dbReference type="Proteomes" id="UP000247498"/>
    </source>
</evidence>
<feature type="region of interest" description="Disordered" evidence="3">
    <location>
        <begin position="954"/>
        <end position="1041"/>
    </location>
</feature>
<comment type="caution">
    <text evidence="4">The sequence shown here is derived from an EMBL/GenBank/DDBJ whole genome shotgun (WGS) entry which is preliminary data.</text>
</comment>
<feature type="region of interest" description="Disordered" evidence="3">
    <location>
        <begin position="83"/>
        <end position="135"/>
    </location>
</feature>
<feature type="compositionally biased region" description="Pro residues" evidence="3">
    <location>
        <begin position="93"/>
        <end position="107"/>
    </location>
</feature>
<keyword evidence="2" id="KW-0175">Coiled coil</keyword>
<feature type="region of interest" description="Disordered" evidence="3">
    <location>
        <begin position="790"/>
        <end position="822"/>
    </location>
</feature>
<evidence type="ECO:0000256" key="3">
    <source>
        <dbReference type="SAM" id="MobiDB-lite"/>
    </source>
</evidence>
<sequence length="1251" mass="127590">MESNPKEPLHKRIASKFGNGPVAQQAAIRALRSRARAGGGDRPAAAGHAAAAVDTGAPLPPPAAGMEEILGVMEALGQAAVVSGGRGEAELGSPPPPADSAQPPPCWGPGGEPLHSASSPVRPPRQQRTSQQQAPVKLQVWDFDPAHPALAATHYLRTADQNEALKRLAARREAEEARLAAKQALLHTAARPETAAGSARHRPASGGALPRHSSADQDLRPATAPRALPARAGAGAPDAASSQAARQSPPRSWGRASCPNAASGSALGASSGRRGFSARCAWEAAAACSVDQMTAEELGYVQGLERRIDTLQHSLKELSAARQPPRPPPPGQALPQPPGPVSQGAHSDASRWRGAHSGDGSGWAEERGGRSDSDASDGGSTTEAHTRAPRAQPSGQQPPPPPPALQPVRSEGPAPATAMSVQPEDELRIACAAFDAGRFAAFTRETDAHMARRRSAGLARASAGGAARAVAASEAGAANQAREGGDGGSSGSEDEDGAVDAAAFAAGFESDLEREAAAREAAKSAGQRAAEAAAARRKAALDAEAARRARWQEENAWMDAYRPAGRAATDAAGGTGADGSQPGAANADGAGGLPALTAATEAARGATALPPAAAALLAAPFVPVLSAEWPQYGAAVDAVHDAAEAAGGVDAFLSSLGPAGAGAIGGGSWGPSSLPVGGASPPGLLGHRRPGSAPAFRTTVAAPFGFETRAAAQQARGIMAVKADQDRGLKWAEAAAARRICFHAKPVPPSTLEPRYEAILAAQAARREAGHDACAATLAAIQAPFSFHERDRRAAEEREARRREAKDPNRFQRRFKAHPVPESARDSRFASIRLDAEARRVAARVRAEAARERVRARLEGMWRERREAANAAYRERLAATAASDPGAAGSGPAGKAPSLVPGPAPVPDFASLHGAWERRLAAIKASNRRSATVPQAFSMTVAEERARREARAAIAQGLRPVDSAADASPGGAGDDDAVEQRWPFTRPASRKGGSTPGPAPAARPASAAHAPLTTPAASPAAVRPATGGGSGQRQPAVGSTLAARLRAEATRHALEAGLFESPLAREQRRMDEERAEARRRQRQRREQQAAAAAAAAGAAVDAAAEDGAAPHASSTADVEPPAPGTSAADRADASCAAGSLQPAAQGGAAPAPPSERPAASSRPASAARSRGGSPHASLRSPTAVAARRAALEGRTEAPAMHVEARHAQAAARARELVEAVLRAQGCGAAGPAAGPGEEAGGERRRRRQRGQ</sequence>
<feature type="compositionally biased region" description="Low complexity" evidence="3">
    <location>
        <begin position="1000"/>
        <end position="1021"/>
    </location>
</feature>
<dbReference type="InParanoid" id="A0A2V0PCW3"/>
<dbReference type="InterPro" id="IPR019579">
    <property type="entry name" value="FAM161A/B"/>
</dbReference>
<feature type="region of interest" description="Disordered" evidence="3">
    <location>
        <begin position="1056"/>
        <end position="1206"/>
    </location>
</feature>
<protein>
    <submittedName>
        <fullName evidence="4">Uncharacterized protein</fullName>
    </submittedName>
</protein>
<feature type="compositionally biased region" description="Low complexity" evidence="3">
    <location>
        <begin position="1133"/>
        <end position="1149"/>
    </location>
</feature>
<dbReference type="EMBL" id="BDRX01000105">
    <property type="protein sequence ID" value="GBF97686.1"/>
    <property type="molecule type" value="Genomic_DNA"/>
</dbReference>
<feature type="compositionally biased region" description="Basic and acidic residues" evidence="3">
    <location>
        <begin position="364"/>
        <end position="373"/>
    </location>
</feature>
<feature type="compositionally biased region" description="Low complexity" evidence="3">
    <location>
        <begin position="220"/>
        <end position="252"/>
    </location>
</feature>
<feature type="region of interest" description="Disordered" evidence="3">
    <location>
        <begin position="567"/>
        <end position="588"/>
    </location>
</feature>